<dbReference type="Pfam" id="PF08240">
    <property type="entry name" value="ADH_N"/>
    <property type="match status" value="1"/>
</dbReference>
<evidence type="ECO:0000259" key="2">
    <source>
        <dbReference type="SMART" id="SM00829"/>
    </source>
</evidence>
<dbReference type="InterPro" id="IPR051603">
    <property type="entry name" value="Zinc-ADH_QOR/CCCR"/>
</dbReference>
<evidence type="ECO:0000256" key="1">
    <source>
        <dbReference type="ARBA" id="ARBA00022857"/>
    </source>
</evidence>
<dbReference type="InterPro" id="IPR036291">
    <property type="entry name" value="NAD(P)-bd_dom_sf"/>
</dbReference>
<dbReference type="Pfam" id="PF00107">
    <property type="entry name" value="ADH_zinc_N"/>
    <property type="match status" value="1"/>
</dbReference>
<feature type="domain" description="Enoyl reductase (ER)" evidence="2">
    <location>
        <begin position="48"/>
        <end position="382"/>
    </location>
</feature>
<evidence type="ECO:0000313" key="5">
    <source>
        <dbReference type="RefSeq" id="XP_033575098.1"/>
    </source>
</evidence>
<name>A0A6A6YJG7_9PEZI</name>
<evidence type="ECO:0000313" key="4">
    <source>
        <dbReference type="Proteomes" id="UP000504636"/>
    </source>
</evidence>
<protein>
    <submittedName>
        <fullName evidence="3 5">NAD(P)-binding protein</fullName>
    </submittedName>
</protein>
<organism evidence="3">
    <name type="scientific">Mytilinidion resinicola</name>
    <dbReference type="NCBI Taxonomy" id="574789"/>
    <lineage>
        <taxon>Eukaryota</taxon>
        <taxon>Fungi</taxon>
        <taxon>Dikarya</taxon>
        <taxon>Ascomycota</taxon>
        <taxon>Pezizomycotina</taxon>
        <taxon>Dothideomycetes</taxon>
        <taxon>Pleosporomycetidae</taxon>
        <taxon>Mytilinidiales</taxon>
        <taxon>Mytilinidiaceae</taxon>
        <taxon>Mytilinidion</taxon>
    </lineage>
</organism>
<dbReference type="InterPro" id="IPR011032">
    <property type="entry name" value="GroES-like_sf"/>
</dbReference>
<evidence type="ECO:0000313" key="3">
    <source>
        <dbReference type="EMBL" id="KAF2808134.1"/>
    </source>
</evidence>
<reference evidence="5" key="2">
    <citation type="submission" date="2020-04" db="EMBL/GenBank/DDBJ databases">
        <authorList>
            <consortium name="NCBI Genome Project"/>
        </authorList>
    </citation>
    <scope>NUCLEOTIDE SEQUENCE</scope>
    <source>
        <strain evidence="5">CBS 304.34</strain>
    </source>
</reference>
<dbReference type="GO" id="GO:0016491">
    <property type="term" value="F:oxidoreductase activity"/>
    <property type="evidence" value="ECO:0007669"/>
    <property type="project" value="InterPro"/>
</dbReference>
<dbReference type="SUPFAM" id="SSF51735">
    <property type="entry name" value="NAD(P)-binding Rossmann-fold domains"/>
    <property type="match status" value="1"/>
</dbReference>
<dbReference type="SMART" id="SM00829">
    <property type="entry name" value="PKS_ER"/>
    <property type="match status" value="1"/>
</dbReference>
<proteinExistence type="predicted"/>
<reference evidence="5" key="3">
    <citation type="submission" date="2025-04" db="UniProtKB">
        <authorList>
            <consortium name="RefSeq"/>
        </authorList>
    </citation>
    <scope>IDENTIFICATION</scope>
    <source>
        <strain evidence="5">CBS 304.34</strain>
    </source>
</reference>
<dbReference type="GeneID" id="54461107"/>
<dbReference type="SUPFAM" id="SSF50129">
    <property type="entry name" value="GroES-like"/>
    <property type="match status" value="1"/>
</dbReference>
<dbReference type="Gene3D" id="3.90.180.10">
    <property type="entry name" value="Medium-chain alcohol dehydrogenases, catalytic domain"/>
    <property type="match status" value="1"/>
</dbReference>
<dbReference type="InterPro" id="IPR013154">
    <property type="entry name" value="ADH-like_N"/>
</dbReference>
<dbReference type="RefSeq" id="XP_033575098.1">
    <property type="nucleotide sequence ID" value="XM_033720214.1"/>
</dbReference>
<dbReference type="PANTHER" id="PTHR44154">
    <property type="entry name" value="QUINONE OXIDOREDUCTASE"/>
    <property type="match status" value="1"/>
</dbReference>
<dbReference type="Proteomes" id="UP000504636">
    <property type="component" value="Unplaced"/>
</dbReference>
<dbReference type="PANTHER" id="PTHR44154:SF1">
    <property type="entry name" value="QUINONE OXIDOREDUCTASE"/>
    <property type="match status" value="1"/>
</dbReference>
<keyword evidence="4" id="KW-1185">Reference proteome</keyword>
<reference evidence="3 5" key="1">
    <citation type="journal article" date="2020" name="Stud. Mycol.">
        <title>101 Dothideomycetes genomes: a test case for predicting lifestyles and emergence of pathogens.</title>
        <authorList>
            <person name="Haridas S."/>
            <person name="Albert R."/>
            <person name="Binder M."/>
            <person name="Bloem J."/>
            <person name="Labutti K."/>
            <person name="Salamov A."/>
            <person name="Andreopoulos B."/>
            <person name="Baker S."/>
            <person name="Barry K."/>
            <person name="Bills G."/>
            <person name="Bluhm B."/>
            <person name="Cannon C."/>
            <person name="Castanera R."/>
            <person name="Culley D."/>
            <person name="Daum C."/>
            <person name="Ezra D."/>
            <person name="Gonzalez J."/>
            <person name="Henrissat B."/>
            <person name="Kuo A."/>
            <person name="Liang C."/>
            <person name="Lipzen A."/>
            <person name="Lutzoni F."/>
            <person name="Magnuson J."/>
            <person name="Mondo S."/>
            <person name="Nolan M."/>
            <person name="Ohm R."/>
            <person name="Pangilinan J."/>
            <person name="Park H.-J."/>
            <person name="Ramirez L."/>
            <person name="Alfaro M."/>
            <person name="Sun H."/>
            <person name="Tritt A."/>
            <person name="Yoshinaga Y."/>
            <person name="Zwiers L.-H."/>
            <person name="Turgeon B."/>
            <person name="Goodwin S."/>
            <person name="Spatafora J."/>
            <person name="Crous P."/>
            <person name="Grigoriev I."/>
        </authorList>
    </citation>
    <scope>NUCLEOTIDE SEQUENCE</scope>
    <source>
        <strain evidence="3 5">CBS 304.34</strain>
    </source>
</reference>
<keyword evidence="1" id="KW-0521">NADP</keyword>
<dbReference type="EMBL" id="MU003703">
    <property type="protein sequence ID" value="KAF2808134.1"/>
    <property type="molecule type" value="Genomic_DNA"/>
</dbReference>
<dbReference type="OrthoDB" id="203908at2759"/>
<dbReference type="InterPro" id="IPR020843">
    <property type="entry name" value="ER"/>
</dbReference>
<dbReference type="AlphaFoldDB" id="A0A6A6YJG7"/>
<sequence length="384" mass="41732">MAFPALTTTQISLDTPTLEDPAKKMPSWTNTPSGTMAASVLSAFSKPKPSDCFTYVTDYPRPSLPSKDWVLVRVHAAGLNRAELRARNQEHVSKLEFGMFIDEFHENHPKIIGEEFVGEIAEAGTDSGYKVGDAVCAWAYGGGKAYDGAYAEYTICHKKRIWPLPDSAKQIPWDVLGAVPMGLWTAYGSIFHAGQTKPGDTVFIHGATSSVGIWGILVSKNVGCTVIASTRQESKIQKLKDAGADHVVLEKDLLADPGLIKKLVPGGANTVLEIVGLGMLKPIAFPACAMYGTVVSMGILGKVWSIPNFNASFVPTTRKLTTYTTLDEDYEPAKKVLADTVEKILSGQYKKEQFLDSVYDLKDVGKAHERMEANEATGKIVLRC</sequence>
<dbReference type="InterPro" id="IPR013149">
    <property type="entry name" value="ADH-like_C"/>
</dbReference>
<accession>A0A6A6YJG7</accession>
<gene>
    <name evidence="3 5" type="ORF">BDZ99DRAFT_464035</name>
</gene>